<dbReference type="InterPro" id="IPR036291">
    <property type="entry name" value="NAD(P)-bd_dom_sf"/>
</dbReference>
<evidence type="ECO:0000259" key="2">
    <source>
        <dbReference type="Pfam" id="PF01370"/>
    </source>
</evidence>
<dbReference type="Proteomes" id="UP000184731">
    <property type="component" value="Chromosome"/>
</dbReference>
<dbReference type="STRING" id="1915309.AXG55_12020"/>
<organism evidence="3 4">
    <name type="scientific">Silvanigrella aquatica</name>
    <dbReference type="NCBI Taxonomy" id="1915309"/>
    <lineage>
        <taxon>Bacteria</taxon>
        <taxon>Pseudomonadati</taxon>
        <taxon>Bdellovibrionota</taxon>
        <taxon>Oligoflexia</taxon>
        <taxon>Silvanigrellales</taxon>
        <taxon>Silvanigrellaceae</taxon>
        <taxon>Silvanigrella</taxon>
    </lineage>
</organism>
<dbReference type="KEGG" id="saqi:AXG55_12020"/>
<name>A0A1L4D327_9BACT</name>
<dbReference type="Gene3D" id="3.40.50.720">
    <property type="entry name" value="NAD(P)-binding Rossmann-like Domain"/>
    <property type="match status" value="1"/>
</dbReference>
<dbReference type="InterPro" id="IPR001509">
    <property type="entry name" value="Epimerase_deHydtase"/>
</dbReference>
<dbReference type="SUPFAM" id="SSF51735">
    <property type="entry name" value="NAD(P)-binding Rossmann-fold domains"/>
    <property type="match status" value="1"/>
</dbReference>
<dbReference type="OrthoDB" id="9803010at2"/>
<dbReference type="CDD" id="cd08946">
    <property type="entry name" value="SDR_e"/>
    <property type="match status" value="1"/>
</dbReference>
<dbReference type="AlphaFoldDB" id="A0A1L4D327"/>
<dbReference type="EMBL" id="CP017834">
    <property type="protein sequence ID" value="APJ04592.1"/>
    <property type="molecule type" value="Genomic_DNA"/>
</dbReference>
<gene>
    <name evidence="3" type="ORF">AXG55_12020</name>
</gene>
<protein>
    <recommendedName>
        <fullName evidence="2">NAD-dependent epimerase/dehydratase domain-containing protein</fullName>
    </recommendedName>
</protein>
<proteinExistence type="inferred from homology"/>
<evidence type="ECO:0000256" key="1">
    <source>
        <dbReference type="ARBA" id="ARBA00007637"/>
    </source>
</evidence>
<feature type="domain" description="NAD-dependent epimerase/dehydratase" evidence="2">
    <location>
        <begin position="8"/>
        <end position="250"/>
    </location>
</feature>
<reference evidence="3 4" key="1">
    <citation type="submission" date="2016-10" db="EMBL/GenBank/DDBJ databases">
        <title>Silvanigrella aquatica sp. nov., isolated from a freshwater lake located in the Black Forest, Germany, description of Silvanigrellaceae fam. nov., Silvanigrellales ord. nov., reclassification of the order Bdellovibrionales in the class Oligoflexia, reclassification of the families Bacteriovoracaceae and Halobacteriovoraceae in the new order Bacteriovoracales ord. nov., and reclassification of the family Pseudobacteriovoracaceae in the order Oligoflexiales.</title>
        <authorList>
            <person name="Hahn M.W."/>
            <person name="Schmidt J."/>
            <person name="Koll U."/>
            <person name="Rohde M."/>
            <person name="Verbag S."/>
            <person name="Pitt A."/>
            <person name="Nakai R."/>
            <person name="Naganuma T."/>
            <person name="Lang E."/>
        </authorList>
    </citation>
    <scope>NUCLEOTIDE SEQUENCE [LARGE SCALE GENOMIC DNA]</scope>
    <source>
        <strain evidence="3 4">MWH-Nonnen-W8red</strain>
    </source>
</reference>
<dbReference type="RefSeq" id="WP_148698341.1">
    <property type="nucleotide sequence ID" value="NZ_CP017834.1"/>
</dbReference>
<accession>A0A1L4D327</accession>
<comment type="similarity">
    <text evidence="1">Belongs to the NAD(P)-dependent epimerase/dehydratase family.</text>
</comment>
<evidence type="ECO:0000313" key="4">
    <source>
        <dbReference type="Proteomes" id="UP000184731"/>
    </source>
</evidence>
<dbReference type="Pfam" id="PF01370">
    <property type="entry name" value="Epimerase"/>
    <property type="match status" value="1"/>
</dbReference>
<keyword evidence="4" id="KW-1185">Reference proteome</keyword>
<sequence>MENKKMKVLVTGAGGYLGTQIVSYLDQTNFYSLRLLTSKIDLIEKLNLINSEVVSVPFFEISDFTNICDGIEMVIHLSALDNKECLENPSFAIYFNITQTMRLIAAASQLKIKRFIYMSTIHVYGNALKKKTDNDRIEINENTLTEPLTTYAITHKSAEDFILSICSQNGIEGCILRLSNSFGYPYNINNLSGCKLLVNELCNQSVIDKKLVLKSGGKAVLNFMPVSSICYLISEILKANFSVHGIFNLGSNTSLSIYEMAKLVAKRCLLKFNYEPEITIPTHFKNSQITNKQNDFYYSNEKIKKFGFLNNLDLEKEIDLTILQFFEYNKLRNECIH</sequence>
<dbReference type="PANTHER" id="PTHR43000">
    <property type="entry name" value="DTDP-D-GLUCOSE 4,6-DEHYDRATASE-RELATED"/>
    <property type="match status" value="1"/>
</dbReference>
<evidence type="ECO:0000313" key="3">
    <source>
        <dbReference type="EMBL" id="APJ04592.1"/>
    </source>
</evidence>